<dbReference type="Pfam" id="PF12833">
    <property type="entry name" value="HTH_18"/>
    <property type="match status" value="1"/>
</dbReference>
<dbReference type="EMBL" id="JADPVI010000001">
    <property type="protein sequence ID" value="MBF8456149.1"/>
    <property type="molecule type" value="Genomic_DNA"/>
</dbReference>
<proteinExistence type="predicted"/>
<keyword evidence="1" id="KW-0805">Transcription regulation</keyword>
<dbReference type="InterPro" id="IPR009057">
    <property type="entry name" value="Homeodomain-like_sf"/>
</dbReference>
<comment type="caution">
    <text evidence="5">The sequence shown here is derived from an EMBL/GenBank/DDBJ whole genome shotgun (WGS) entry which is preliminary data.</text>
</comment>
<dbReference type="Gene3D" id="1.10.10.60">
    <property type="entry name" value="Homeodomain-like"/>
    <property type="match status" value="2"/>
</dbReference>
<organism evidence="5 6">
    <name type="scientific">Kaistella gelatinilytica</name>
    <dbReference type="NCBI Taxonomy" id="2787636"/>
    <lineage>
        <taxon>Bacteria</taxon>
        <taxon>Pseudomonadati</taxon>
        <taxon>Bacteroidota</taxon>
        <taxon>Flavobacteriia</taxon>
        <taxon>Flavobacteriales</taxon>
        <taxon>Weeksellaceae</taxon>
        <taxon>Chryseobacterium group</taxon>
        <taxon>Kaistella</taxon>
    </lineage>
</organism>
<evidence type="ECO:0000256" key="3">
    <source>
        <dbReference type="ARBA" id="ARBA00023163"/>
    </source>
</evidence>
<dbReference type="PANTHER" id="PTHR47893">
    <property type="entry name" value="REGULATORY PROTEIN PCHR"/>
    <property type="match status" value="1"/>
</dbReference>
<accession>A0ABS0F8X0</accession>
<dbReference type="Proteomes" id="UP000660070">
    <property type="component" value="Unassembled WGS sequence"/>
</dbReference>
<dbReference type="SMART" id="SM00342">
    <property type="entry name" value="HTH_ARAC"/>
    <property type="match status" value="1"/>
</dbReference>
<evidence type="ECO:0000256" key="1">
    <source>
        <dbReference type="ARBA" id="ARBA00023015"/>
    </source>
</evidence>
<gene>
    <name evidence="5" type="ORF">IV494_03050</name>
</gene>
<dbReference type="PRINTS" id="PR00032">
    <property type="entry name" value="HTHARAC"/>
</dbReference>
<dbReference type="SUPFAM" id="SSF46689">
    <property type="entry name" value="Homeodomain-like"/>
    <property type="match status" value="1"/>
</dbReference>
<evidence type="ECO:0000313" key="5">
    <source>
        <dbReference type="EMBL" id="MBF8456149.1"/>
    </source>
</evidence>
<dbReference type="InterPro" id="IPR020449">
    <property type="entry name" value="Tscrpt_reg_AraC-type_HTH"/>
</dbReference>
<keyword evidence="6" id="KW-1185">Reference proteome</keyword>
<dbReference type="RefSeq" id="WP_196078690.1">
    <property type="nucleotide sequence ID" value="NZ_JADPVI010000001.1"/>
</dbReference>
<protein>
    <submittedName>
        <fullName evidence="5">Helix-turn-helix transcriptional regulator</fullName>
    </submittedName>
</protein>
<keyword evidence="3" id="KW-0804">Transcription</keyword>
<evidence type="ECO:0000313" key="6">
    <source>
        <dbReference type="Proteomes" id="UP000660070"/>
    </source>
</evidence>
<sequence length="341" mass="39581">MLTFAVNSIPLKDVIISLAKSFDVKYYNDCNEYYVNVPKHIGEGQIRGINFENGLALITYKVIFNEDIRLEFTLDEVHPAKFIYSLLGPLSHEFANENKKNSIGEFRCAIVASERNNGHIIEFEKGILHEVISIEIDRKTFNIKEECEIEKWDSLLQNVLTDIEGEKQFYHVDNCGVYFKDILSKVDEYPDFILGRKLNLKSITLQMFLNQLVQFDDDRLNVNDRTILRVQELKRVEKAAYFIKDNVAAELSVKNLSSQTGLNPNKLQNGFKYLYNTTINEFVTNVRLEQANILLRNKEYNVRDVVAAVGLESNSYFSKIYKKKYGITPKNYKKIFTQNHL</sequence>
<name>A0ABS0F8X0_9FLAO</name>
<evidence type="ECO:0000259" key="4">
    <source>
        <dbReference type="PROSITE" id="PS01124"/>
    </source>
</evidence>
<dbReference type="PROSITE" id="PS01124">
    <property type="entry name" value="HTH_ARAC_FAMILY_2"/>
    <property type="match status" value="1"/>
</dbReference>
<feature type="domain" description="HTH araC/xylS-type" evidence="4">
    <location>
        <begin position="237"/>
        <end position="335"/>
    </location>
</feature>
<keyword evidence="2" id="KW-0238">DNA-binding</keyword>
<dbReference type="InterPro" id="IPR053142">
    <property type="entry name" value="PchR_regulatory_protein"/>
</dbReference>
<dbReference type="PANTHER" id="PTHR47893:SF1">
    <property type="entry name" value="REGULATORY PROTEIN PCHR"/>
    <property type="match status" value="1"/>
</dbReference>
<evidence type="ECO:0000256" key="2">
    <source>
        <dbReference type="ARBA" id="ARBA00023125"/>
    </source>
</evidence>
<dbReference type="InterPro" id="IPR018060">
    <property type="entry name" value="HTH_AraC"/>
</dbReference>
<reference evidence="5 6" key="1">
    <citation type="submission" date="2020-11" db="EMBL/GenBank/DDBJ databases">
        <title>Kaistella gelatinilytica sp. nov., a flavobacterium isolated from Antarctic Soil.</title>
        <authorList>
            <person name="Li J."/>
        </authorList>
    </citation>
    <scope>NUCLEOTIDE SEQUENCE [LARGE SCALE GENOMIC DNA]</scope>
    <source>
        <strain evidence="5 6">G5-32</strain>
    </source>
</reference>